<dbReference type="InterPro" id="IPR058192">
    <property type="entry name" value="WHD_ROQ1-like"/>
</dbReference>
<dbReference type="Pfam" id="PF23282">
    <property type="entry name" value="WHD_ROQ1"/>
    <property type="match status" value="1"/>
</dbReference>
<organism evidence="7">
    <name type="scientific">Brassica napus</name>
    <name type="common">Rape</name>
    <dbReference type="NCBI Taxonomy" id="3708"/>
    <lineage>
        <taxon>Eukaryota</taxon>
        <taxon>Viridiplantae</taxon>
        <taxon>Streptophyta</taxon>
        <taxon>Embryophyta</taxon>
        <taxon>Tracheophyta</taxon>
        <taxon>Spermatophyta</taxon>
        <taxon>Magnoliopsida</taxon>
        <taxon>eudicotyledons</taxon>
        <taxon>Gunneridae</taxon>
        <taxon>Pentapetalae</taxon>
        <taxon>rosids</taxon>
        <taxon>malvids</taxon>
        <taxon>Brassicales</taxon>
        <taxon>Brassicaceae</taxon>
        <taxon>Brassiceae</taxon>
        <taxon>Brassica</taxon>
    </lineage>
</organism>
<dbReference type="InterPro" id="IPR044974">
    <property type="entry name" value="Disease_R_plants"/>
</dbReference>
<accession>A0A817ATU9</accession>
<dbReference type="Gene3D" id="3.40.50.300">
    <property type="entry name" value="P-loop containing nucleotide triphosphate hydrolases"/>
    <property type="match status" value="1"/>
</dbReference>
<dbReference type="Pfam" id="PF00931">
    <property type="entry name" value="NB-ARC"/>
    <property type="match status" value="1"/>
</dbReference>
<dbReference type="InterPro" id="IPR000157">
    <property type="entry name" value="TIR_dom"/>
</dbReference>
<dbReference type="GO" id="GO:0016787">
    <property type="term" value="F:hydrolase activity"/>
    <property type="evidence" value="ECO:0007669"/>
    <property type="project" value="UniProtKB-KW"/>
</dbReference>
<dbReference type="GO" id="GO:0043531">
    <property type="term" value="F:ADP binding"/>
    <property type="evidence" value="ECO:0007669"/>
    <property type="project" value="InterPro"/>
</dbReference>
<sequence length="1358" mass="152026">MASSSSAVNIFHVFTSFHGPDVRRGFLSHLQYYFETKGIKMFKDQKIDRGYSIKPELFKAIGESRVCLVLLSKNYASSGWCLDELAEIMRCRETSGKIVMTIFYEVDPSSVRKQKGDFGSTFMKTCQGKDEEVKERWSKALTDVANIEGEHSDNWPTEAEMIQQIAIDVSNKLNLTPSRDFDGMVGLEAHLTSLKSLLCLECDDVKMIGIWGPAGIGKTTIARALYEQPSSSFSFKCFMEDLKGIYKSNGNYDSKLGLQRLLLSRILNDSDIKVHHLGAIKHWLHNQRVLIILDDVDDLEILDVLAKELSWFGPGSRIIVTTEDRQILRAHGIDDIYSVDFPSEEEAREILCLSAFKGASVRDGFEELVDKVAGFCSNLPLGLAVVGSSLRGESKTDWERQLSKIETGLDRKIEDVLRVGYDRLSKKDQALFLHIACFFFFHEDVDRLTTMLAHSNLNVGNGLKTLEEKSMVHRSFYREIVMHSLLQNLGRQIVVEQSEEPGKRQFLIEPKDISNVLANNTGTESLIGIKFDMSNMEKFSISEGAFEGMSSLQFLQIYSQLGQQNENVSCLRIQEDLKYLPRLRLLNWDFYPGKRLPPTFQPERLVELGLQFSNLEKLWDGIQPLANLKKMDLNFSYRLKEIPNLSKATNLETLLLSSCSSLVELPSSIKNLHKLKKLKMKSCKKLRLIPTNINLISLKGVDMDYCSQLETFPDISRNIKTLSARDTKIKDVPASVVGRWSRCRKLEISLERLTHVPQGVTKLDLINSAIKRIPECITGLSHLVDLIVENCTNLGSIPALPPSLKSLNANSCVSLKTVDCSFHNPVNVLTFYNCVELDEDARRGIIQQSVQEYLCLPGKEVPAEFTYKATGKSITIPLAPGGEGAFSASSRFKACFLLSPIKNHRFLSISCRLRGKGGVEINSFSSGARLGDLSPLSEHLFIFHGDLFDRPNRHHEVEVAASEISFEFSCRSNDDKIIECGVQILTEEAEGSSSERELENFETETNITDGGYGSDDGGYELVSMLLSVCKGTKMQKAEGILALCKYVKMQDGDEGSSSSSEVENFEEEKEMINSIFEYLKKKEVENIQNEGNSFDASDELVLSLTFSVCQYIEKKEAEGSSEVNSSNASKELVLAMLYLVGKYIEKKEAEGSSSEVNNGHESNEIVLKRIVFSLLIYIKVKEVDGSSSINRGDASKELVLPVFLYLCEYIKKKEAEGNSSNNQVNNGDASNELLLAMILSASEKIETQEAEVILSQCEDIIKEDAEGSSSSNSEVNSDHASNKLVLSIILRVFQYIIKKEAEGTSSKREEENQSDGAFKVSIDENVVKTNKHTNWLSGLKKLVGLKKKKNKPEELLDP</sequence>
<dbReference type="GO" id="GO:0007165">
    <property type="term" value="P:signal transduction"/>
    <property type="evidence" value="ECO:0007669"/>
    <property type="project" value="InterPro"/>
</dbReference>
<keyword evidence="4" id="KW-0611">Plant defense</keyword>
<dbReference type="InterPro" id="IPR058546">
    <property type="entry name" value="RPS4B/Roq1-like_LRR"/>
</dbReference>
<evidence type="ECO:0000256" key="5">
    <source>
        <dbReference type="ARBA" id="ARBA00023027"/>
    </source>
</evidence>
<evidence type="ECO:0000256" key="4">
    <source>
        <dbReference type="ARBA" id="ARBA00022821"/>
    </source>
</evidence>
<dbReference type="FunFam" id="3.40.50.10140:FF:000007">
    <property type="entry name" value="Disease resistance protein (TIR-NBS-LRR class)"/>
    <property type="match status" value="1"/>
</dbReference>
<dbReference type="InterPro" id="IPR032675">
    <property type="entry name" value="LRR_dom_sf"/>
</dbReference>
<reference evidence="7" key="1">
    <citation type="submission" date="2021-01" db="EMBL/GenBank/DDBJ databases">
        <authorList>
            <consortium name="Genoscope - CEA"/>
            <person name="William W."/>
        </authorList>
    </citation>
    <scope>NUCLEOTIDE SEQUENCE</scope>
</reference>
<dbReference type="InterPro" id="IPR035897">
    <property type="entry name" value="Toll_tir_struct_dom_sf"/>
</dbReference>
<evidence type="ECO:0000256" key="1">
    <source>
        <dbReference type="ARBA" id="ARBA00022614"/>
    </source>
</evidence>
<keyword evidence="5" id="KW-0520">NAD</keyword>
<keyword evidence="2" id="KW-0677">Repeat</keyword>
<dbReference type="InterPro" id="IPR002182">
    <property type="entry name" value="NB-ARC"/>
</dbReference>
<dbReference type="SUPFAM" id="SSF52200">
    <property type="entry name" value="Toll/Interleukin receptor TIR domain"/>
    <property type="match status" value="1"/>
</dbReference>
<dbReference type="SUPFAM" id="SSF52058">
    <property type="entry name" value="L domain-like"/>
    <property type="match status" value="1"/>
</dbReference>
<dbReference type="EMBL" id="HG994358">
    <property type="protein sequence ID" value="CAF2274804.1"/>
    <property type="molecule type" value="Genomic_DNA"/>
</dbReference>
<keyword evidence="1" id="KW-0433">Leucine-rich repeat</keyword>
<gene>
    <name evidence="7" type="ORF">DARMORV10_A04P14590.1</name>
</gene>
<dbReference type="PANTHER" id="PTHR11017">
    <property type="entry name" value="LEUCINE-RICH REPEAT-CONTAINING PROTEIN"/>
    <property type="match status" value="1"/>
</dbReference>
<dbReference type="Gene3D" id="1.10.8.430">
    <property type="entry name" value="Helical domain of apoptotic protease-activating factors"/>
    <property type="match status" value="1"/>
</dbReference>
<dbReference type="PANTHER" id="PTHR11017:SF291">
    <property type="entry name" value="ADP-RIBOSYL CYCLASE_CYCLIC ADP-RIBOSE HYDROLASE-RELATED"/>
    <property type="match status" value="1"/>
</dbReference>
<dbReference type="InterPro" id="IPR036390">
    <property type="entry name" value="WH_DNA-bd_sf"/>
</dbReference>
<evidence type="ECO:0000256" key="3">
    <source>
        <dbReference type="ARBA" id="ARBA00022801"/>
    </source>
</evidence>
<dbReference type="OrthoDB" id="1397799at2759"/>
<dbReference type="InterPro" id="IPR042197">
    <property type="entry name" value="Apaf_helical"/>
</dbReference>
<evidence type="ECO:0000259" key="6">
    <source>
        <dbReference type="PROSITE" id="PS50104"/>
    </source>
</evidence>
<dbReference type="FunFam" id="3.80.10.10:FF:000386">
    <property type="entry name" value="Disease resistance protein RPS4"/>
    <property type="match status" value="1"/>
</dbReference>
<dbReference type="FunFam" id="3.40.50.300:FF:001002">
    <property type="entry name" value="Disease resistance protein (TIR-NBS-LRR class)"/>
    <property type="match status" value="1"/>
</dbReference>
<dbReference type="PROSITE" id="PS50104">
    <property type="entry name" value="TIR"/>
    <property type="match status" value="1"/>
</dbReference>
<dbReference type="Gene3D" id="3.40.50.10140">
    <property type="entry name" value="Toll/interleukin-1 receptor homology (TIR) domain"/>
    <property type="match status" value="1"/>
</dbReference>
<dbReference type="SUPFAM" id="SSF52540">
    <property type="entry name" value="P-loop containing nucleoside triphosphate hydrolases"/>
    <property type="match status" value="1"/>
</dbReference>
<feature type="domain" description="TIR" evidence="6">
    <location>
        <begin position="9"/>
        <end position="173"/>
    </location>
</feature>
<proteinExistence type="predicted"/>
<dbReference type="InterPro" id="IPR011713">
    <property type="entry name" value="Leu-rich_rpt_3"/>
</dbReference>
<dbReference type="Pfam" id="PF23286">
    <property type="entry name" value="LRR_13"/>
    <property type="match status" value="1"/>
</dbReference>
<dbReference type="Gene3D" id="3.80.10.10">
    <property type="entry name" value="Ribonuclease Inhibitor"/>
    <property type="match status" value="2"/>
</dbReference>
<dbReference type="InterPro" id="IPR027417">
    <property type="entry name" value="P-loop_NTPase"/>
</dbReference>
<dbReference type="SUPFAM" id="SSF46785">
    <property type="entry name" value="Winged helix' DNA-binding domain"/>
    <property type="match status" value="1"/>
</dbReference>
<keyword evidence="3" id="KW-0378">Hydrolase</keyword>
<dbReference type="PRINTS" id="PR00364">
    <property type="entry name" value="DISEASERSIST"/>
</dbReference>
<protein>
    <submittedName>
        <fullName evidence="7">(rape) hypothetical protein</fullName>
    </submittedName>
</protein>
<dbReference type="Pfam" id="PF01582">
    <property type="entry name" value="TIR"/>
    <property type="match status" value="1"/>
</dbReference>
<dbReference type="Proteomes" id="UP001295469">
    <property type="component" value="Chromosome A04"/>
</dbReference>
<dbReference type="SMART" id="SM00255">
    <property type="entry name" value="TIR"/>
    <property type="match status" value="1"/>
</dbReference>
<name>A0A817ATU9_BRANA</name>
<evidence type="ECO:0000313" key="7">
    <source>
        <dbReference type="EMBL" id="CAF2274804.1"/>
    </source>
</evidence>
<dbReference type="Pfam" id="PF07725">
    <property type="entry name" value="LRR_3"/>
    <property type="match status" value="1"/>
</dbReference>
<dbReference type="GO" id="GO:0006952">
    <property type="term" value="P:defense response"/>
    <property type="evidence" value="ECO:0007669"/>
    <property type="project" value="UniProtKB-KW"/>
</dbReference>
<evidence type="ECO:0000256" key="2">
    <source>
        <dbReference type="ARBA" id="ARBA00022737"/>
    </source>
</evidence>